<accession>A0A6C2UGT5</accession>
<comment type="function">
    <text evidence="2">Antitoxin component of a type II toxin-antitoxin (TA) system.</text>
</comment>
<sequence length="84" mass="9256">MVKNTWALQDAKNGFSRVVDSALKNGPQTVTRHGKETVVIVSVEEYRKAAEPSGSVIDFFQNSPLRGIKLDAKRSKNAGREIVL</sequence>
<comment type="similarity">
    <text evidence="1 2">Belongs to the phD/YefM antitoxin family.</text>
</comment>
<evidence type="ECO:0000313" key="3">
    <source>
        <dbReference type="EMBL" id="VGO19422.1"/>
    </source>
</evidence>
<dbReference type="Pfam" id="PF02604">
    <property type="entry name" value="PhdYeFM_antitox"/>
    <property type="match status" value="1"/>
</dbReference>
<evidence type="ECO:0000313" key="4">
    <source>
        <dbReference type="Proteomes" id="UP000346198"/>
    </source>
</evidence>
<dbReference type="InterPro" id="IPR036165">
    <property type="entry name" value="YefM-like_sf"/>
</dbReference>
<dbReference type="RefSeq" id="WP_136060818.1">
    <property type="nucleotide sequence ID" value="NZ_CAAHFH010000001.1"/>
</dbReference>
<dbReference type="Proteomes" id="UP000346198">
    <property type="component" value="Unassembled WGS sequence"/>
</dbReference>
<reference evidence="3 4" key="1">
    <citation type="submission" date="2019-04" db="EMBL/GenBank/DDBJ databases">
        <authorList>
            <person name="Van Vliet M D."/>
        </authorList>
    </citation>
    <scope>NUCLEOTIDE SEQUENCE [LARGE SCALE GENOMIC DNA]</scope>
    <source>
        <strain evidence="3 4">F21</strain>
    </source>
</reference>
<evidence type="ECO:0000256" key="1">
    <source>
        <dbReference type="ARBA" id="ARBA00009981"/>
    </source>
</evidence>
<evidence type="ECO:0000256" key="2">
    <source>
        <dbReference type="RuleBase" id="RU362080"/>
    </source>
</evidence>
<name>A0A6C2UGT5_9BACT</name>
<dbReference type="Gene3D" id="3.40.1620.10">
    <property type="entry name" value="YefM-like domain"/>
    <property type="match status" value="1"/>
</dbReference>
<dbReference type="NCBIfam" id="TIGR01552">
    <property type="entry name" value="phd_fam"/>
    <property type="match status" value="1"/>
</dbReference>
<gene>
    <name evidence="3" type="ORF">SCARR_01480</name>
</gene>
<dbReference type="EMBL" id="CAAHFH010000001">
    <property type="protein sequence ID" value="VGO19422.1"/>
    <property type="molecule type" value="Genomic_DNA"/>
</dbReference>
<organism evidence="3 4">
    <name type="scientific">Pontiella sulfatireligans</name>
    <dbReference type="NCBI Taxonomy" id="2750658"/>
    <lineage>
        <taxon>Bacteria</taxon>
        <taxon>Pseudomonadati</taxon>
        <taxon>Kiritimatiellota</taxon>
        <taxon>Kiritimatiellia</taxon>
        <taxon>Kiritimatiellales</taxon>
        <taxon>Pontiellaceae</taxon>
        <taxon>Pontiella</taxon>
    </lineage>
</organism>
<dbReference type="InterPro" id="IPR006442">
    <property type="entry name" value="Antitoxin_Phd/YefM"/>
</dbReference>
<keyword evidence="4" id="KW-1185">Reference proteome</keyword>
<protein>
    <recommendedName>
        <fullName evidence="2">Antitoxin</fullName>
    </recommendedName>
</protein>
<proteinExistence type="inferred from homology"/>
<dbReference type="AlphaFoldDB" id="A0A6C2UGT5"/>
<dbReference type="SUPFAM" id="SSF143120">
    <property type="entry name" value="YefM-like"/>
    <property type="match status" value="1"/>
</dbReference>